<feature type="compositionally biased region" description="Basic residues" evidence="1">
    <location>
        <begin position="141"/>
        <end position="151"/>
    </location>
</feature>
<reference evidence="2 3" key="1">
    <citation type="submission" date="2016-04" db="EMBL/GenBank/DDBJ databases">
        <title>Draft genome of Fonsecaea erecta CBS 125763.</title>
        <authorList>
            <person name="Weiss V.A."/>
            <person name="Vicente V.A."/>
            <person name="Raittz R.T."/>
            <person name="Moreno L.F."/>
            <person name="De Souza E.M."/>
            <person name="Pedrosa F.O."/>
            <person name="Steffens M.B."/>
            <person name="Faoro H."/>
            <person name="Tadra-Sfeir M.Z."/>
            <person name="Najafzadeh M.J."/>
            <person name="Felipe M.S."/>
            <person name="Teixeira M."/>
            <person name="Sun J."/>
            <person name="Xi L."/>
            <person name="Gomes R."/>
            <person name="De Azevedo C.M."/>
            <person name="Salgado C.G."/>
            <person name="Da Silva M.B."/>
            <person name="Nascimento M.F."/>
            <person name="Queiroz-Telles F."/>
            <person name="Attili D.S."/>
            <person name="Gorbushina A."/>
        </authorList>
    </citation>
    <scope>NUCLEOTIDE SEQUENCE [LARGE SCALE GENOMIC DNA]</scope>
    <source>
        <strain evidence="2 3">CBS 125763</strain>
    </source>
</reference>
<dbReference type="OrthoDB" id="10506425at2759"/>
<protein>
    <submittedName>
        <fullName evidence="2">Uncharacterized protein</fullName>
    </submittedName>
</protein>
<dbReference type="GeneID" id="30008650"/>
<comment type="caution">
    <text evidence="2">The sequence shown here is derived from an EMBL/GenBank/DDBJ whole genome shotgun (WGS) entry which is preliminary data.</text>
</comment>
<feature type="region of interest" description="Disordered" evidence="1">
    <location>
        <begin position="219"/>
        <end position="322"/>
    </location>
</feature>
<name>A0A178ZR14_9EURO</name>
<keyword evidence="3" id="KW-1185">Reference proteome</keyword>
<sequence>MHFSTRNPSLFPLSARPFTHAKADAFAKAYAMASNNGKGLARGFTPFVDMSCVKFFGPLDEVDTLHHPCTPSALDKIRRAAMDRFEEECQKTASDKARDERIAQVEWENKKYFARKRLEEADRQARKQALMAARKNAPRAAIRRPRKRKRNAFNAVEAGGRSQSISQASTSLSTSTPTNSDTDNSNGQRVIVESSHGTRIFHGKARHRPMVIDSDDEEALLPSPKRCCSSNSSSTNGAVGDKTQGASNGILVRGCSDRQPVNGEQADGNDADLSDYGHLDQKHRRYQHVRRESDKKNTPNKIAPKVTTQGTARGVNTSRSGQ</sequence>
<evidence type="ECO:0000256" key="1">
    <source>
        <dbReference type="SAM" id="MobiDB-lite"/>
    </source>
</evidence>
<proteinExistence type="predicted"/>
<evidence type="ECO:0000313" key="3">
    <source>
        <dbReference type="Proteomes" id="UP000078343"/>
    </source>
</evidence>
<organism evidence="2 3">
    <name type="scientific">Fonsecaea erecta</name>
    <dbReference type="NCBI Taxonomy" id="1367422"/>
    <lineage>
        <taxon>Eukaryota</taxon>
        <taxon>Fungi</taxon>
        <taxon>Dikarya</taxon>
        <taxon>Ascomycota</taxon>
        <taxon>Pezizomycotina</taxon>
        <taxon>Eurotiomycetes</taxon>
        <taxon>Chaetothyriomycetidae</taxon>
        <taxon>Chaetothyriales</taxon>
        <taxon>Herpotrichiellaceae</taxon>
        <taxon>Fonsecaea</taxon>
    </lineage>
</organism>
<dbReference type="AlphaFoldDB" id="A0A178ZR14"/>
<feature type="region of interest" description="Disordered" evidence="1">
    <location>
        <begin position="133"/>
        <end position="188"/>
    </location>
</feature>
<accession>A0A178ZR14</accession>
<feature type="compositionally biased region" description="Polar residues" evidence="1">
    <location>
        <begin position="306"/>
        <end position="322"/>
    </location>
</feature>
<dbReference type="EMBL" id="LVYI01000003">
    <property type="protein sequence ID" value="OAP62278.1"/>
    <property type="molecule type" value="Genomic_DNA"/>
</dbReference>
<gene>
    <name evidence="2" type="ORF">AYL99_04481</name>
</gene>
<feature type="compositionally biased region" description="Low complexity" evidence="1">
    <location>
        <begin position="162"/>
        <end position="185"/>
    </location>
</feature>
<feature type="region of interest" description="Disordered" evidence="1">
    <location>
        <begin position="194"/>
        <end position="213"/>
    </location>
</feature>
<dbReference type="RefSeq" id="XP_018695645.1">
    <property type="nucleotide sequence ID" value="XM_018835995.1"/>
</dbReference>
<feature type="compositionally biased region" description="Basic residues" evidence="1">
    <location>
        <begin position="199"/>
        <end position="209"/>
    </location>
</feature>
<evidence type="ECO:0000313" key="2">
    <source>
        <dbReference type="EMBL" id="OAP62278.1"/>
    </source>
</evidence>
<dbReference type="Proteomes" id="UP000078343">
    <property type="component" value="Unassembled WGS sequence"/>
</dbReference>